<reference evidence="3" key="1">
    <citation type="submission" date="2018-01" db="EMBL/GenBank/DDBJ databases">
        <authorList>
            <person name="Mao J.F."/>
        </authorList>
    </citation>
    <scope>NUCLEOTIDE SEQUENCE</scope>
    <source>
        <strain evidence="3">Huo1</strain>
        <tissue evidence="3">Leaf</tissue>
    </source>
</reference>
<dbReference type="AlphaFoldDB" id="A0A8X8WZR4"/>
<keyword evidence="2" id="KW-1133">Transmembrane helix</keyword>
<feature type="transmembrane region" description="Helical" evidence="2">
    <location>
        <begin position="20"/>
        <end position="40"/>
    </location>
</feature>
<sequence>MATNEESWMREKLEAPMPLIGVYVTLASLACAILIAADLIHAFRSKKLWFPSNYFSLNATTLAFLSVPLKLPSATDRLAKISSLALTSTCIAIGSMSDGDILINITAVSILIATVAADVSIEIIDPAVVFGDRFVEEQEINVVEIISAHELLELFRRRLDSDSPEKIECPIHPSIRHHKCRRFLYNARGIMVYLMLVAQICAVLFYNLVLVISCCVACAAVNMRADLPDYMLPKQVEQVLEASRRKKASNLIEFLRAPTFKGHRLALPNVEKSKADQLVEDVRDGLFFVEVVEESFYSDGEWKNIRKAADFWLRVDLFRKWQEFDLAEIRCNSRDFRHAVEWVAREGERIASGLKTDEPECPMFNPENWKPRIIAANAMYRIGTAILRGCDDEESAIGDEEFLARLIGIIADASDLLGRSEEILNILVDRVLPAGLNEAAAAYVEEWRAAMLPEIEVEMVSSRSITPSEGSGSSDSSGFEGEFDSP</sequence>
<protein>
    <submittedName>
        <fullName evidence="3">Uncharacterized protein</fullName>
    </submittedName>
</protein>
<evidence type="ECO:0000256" key="2">
    <source>
        <dbReference type="SAM" id="Phobius"/>
    </source>
</evidence>
<evidence type="ECO:0000313" key="4">
    <source>
        <dbReference type="Proteomes" id="UP000298416"/>
    </source>
</evidence>
<keyword evidence="4" id="KW-1185">Reference proteome</keyword>
<name>A0A8X8WZR4_SALSN</name>
<keyword evidence="2" id="KW-0812">Transmembrane</keyword>
<organism evidence="3">
    <name type="scientific">Salvia splendens</name>
    <name type="common">Scarlet sage</name>
    <dbReference type="NCBI Taxonomy" id="180675"/>
    <lineage>
        <taxon>Eukaryota</taxon>
        <taxon>Viridiplantae</taxon>
        <taxon>Streptophyta</taxon>
        <taxon>Embryophyta</taxon>
        <taxon>Tracheophyta</taxon>
        <taxon>Spermatophyta</taxon>
        <taxon>Magnoliopsida</taxon>
        <taxon>eudicotyledons</taxon>
        <taxon>Gunneridae</taxon>
        <taxon>Pentapetalae</taxon>
        <taxon>asterids</taxon>
        <taxon>lamiids</taxon>
        <taxon>Lamiales</taxon>
        <taxon>Lamiaceae</taxon>
        <taxon>Nepetoideae</taxon>
        <taxon>Mentheae</taxon>
        <taxon>Salviinae</taxon>
        <taxon>Salvia</taxon>
        <taxon>Salvia subgen. Calosphace</taxon>
        <taxon>core Calosphace</taxon>
    </lineage>
</organism>
<dbReference type="PANTHER" id="PTHR35307">
    <property type="entry name" value="PROTEIN, PUTATIVE-RELATED"/>
    <property type="match status" value="1"/>
</dbReference>
<dbReference type="Proteomes" id="UP000298416">
    <property type="component" value="Unassembled WGS sequence"/>
</dbReference>
<dbReference type="PANTHER" id="PTHR35307:SF3">
    <property type="entry name" value="DUF4220 DOMAIN-CONTAINING PROTEIN"/>
    <property type="match status" value="1"/>
</dbReference>
<feature type="transmembrane region" description="Helical" evidence="2">
    <location>
        <begin position="190"/>
        <end position="212"/>
    </location>
</feature>
<feature type="region of interest" description="Disordered" evidence="1">
    <location>
        <begin position="461"/>
        <end position="486"/>
    </location>
</feature>
<reference evidence="3" key="2">
    <citation type="submission" date="2020-08" db="EMBL/GenBank/DDBJ databases">
        <title>Plant Genome Project.</title>
        <authorList>
            <person name="Zhang R.-G."/>
        </authorList>
    </citation>
    <scope>NUCLEOTIDE SEQUENCE</scope>
    <source>
        <strain evidence="3">Huo1</strain>
        <tissue evidence="3">Leaf</tissue>
    </source>
</reference>
<feature type="compositionally biased region" description="Low complexity" evidence="1">
    <location>
        <begin position="468"/>
        <end position="480"/>
    </location>
</feature>
<accession>A0A8X8WZR4</accession>
<evidence type="ECO:0000313" key="3">
    <source>
        <dbReference type="EMBL" id="KAG6405000.1"/>
    </source>
</evidence>
<evidence type="ECO:0000256" key="1">
    <source>
        <dbReference type="SAM" id="MobiDB-lite"/>
    </source>
</evidence>
<keyword evidence="2" id="KW-0472">Membrane</keyword>
<dbReference type="EMBL" id="PNBA02000012">
    <property type="protein sequence ID" value="KAG6405000.1"/>
    <property type="molecule type" value="Genomic_DNA"/>
</dbReference>
<gene>
    <name evidence="3" type="ORF">SASPL_132579</name>
</gene>
<proteinExistence type="predicted"/>
<comment type="caution">
    <text evidence="3">The sequence shown here is derived from an EMBL/GenBank/DDBJ whole genome shotgun (WGS) entry which is preliminary data.</text>
</comment>